<evidence type="ECO:0000256" key="2">
    <source>
        <dbReference type="ARBA" id="ARBA00022603"/>
    </source>
</evidence>
<sequence>MQTEHAVHVGDARDPPLAADAVDLVVTSPPYPMIEMWDDLFCELDPTVRDALDAGDGDRAFDLMHDAMDPVWAELSRVLAPGGIACINVGDATRTVEEFALYPNGAELATRLRAHGFTQLPGIRWRKPTNSGTKFMGSGMLPPNAYPTLEHEQILVFRNGGPRRLEPKADDRYEAAYFWEERNEWFSDLWTFTGTSQRLSEQARERSAAYPLELPLRLVRMFSTYGDTVFDPFWGTGTTTLAAMVAGRNSVGTELDTGLVEAFADRLADLPERTRERATDRLARHATFAAENDTNYEAEHYDFGVVTAQERRIRLYAVDGVTSQGAPDSRVAATAPDGGTDTEPPATRRWSCEHTPVEF</sequence>
<feature type="compositionally biased region" description="Basic and acidic residues" evidence="9">
    <location>
        <begin position="350"/>
        <end position="359"/>
    </location>
</feature>
<proteinExistence type="inferred from homology"/>
<gene>
    <name evidence="11" type="ORF">ACFSBT_09510</name>
</gene>
<dbReference type="GO" id="GO:0003677">
    <property type="term" value="F:DNA binding"/>
    <property type="evidence" value="ECO:0007669"/>
    <property type="project" value="UniProtKB-KW"/>
</dbReference>
<evidence type="ECO:0000313" key="11">
    <source>
        <dbReference type="EMBL" id="MFD1513513.1"/>
    </source>
</evidence>
<evidence type="ECO:0000259" key="10">
    <source>
        <dbReference type="Pfam" id="PF01555"/>
    </source>
</evidence>
<feature type="region of interest" description="Disordered" evidence="9">
    <location>
        <begin position="323"/>
        <end position="359"/>
    </location>
</feature>
<dbReference type="GO" id="GO:0015667">
    <property type="term" value="F:site-specific DNA-methyltransferase (cytosine-N4-specific) activity"/>
    <property type="evidence" value="ECO:0007669"/>
    <property type="project" value="UniProtKB-EC"/>
</dbReference>
<dbReference type="EC" id="2.1.1.113" evidence="8"/>
<feature type="domain" description="DNA methylase N-4/N-6" evidence="10">
    <location>
        <begin position="22"/>
        <end position="263"/>
    </location>
</feature>
<dbReference type="AlphaFoldDB" id="A0ABD6AW51"/>
<evidence type="ECO:0000256" key="6">
    <source>
        <dbReference type="ARBA" id="ARBA00023125"/>
    </source>
</evidence>
<keyword evidence="12" id="KW-1185">Reference proteome</keyword>
<evidence type="ECO:0000256" key="9">
    <source>
        <dbReference type="SAM" id="MobiDB-lite"/>
    </source>
</evidence>
<dbReference type="Pfam" id="PF01555">
    <property type="entry name" value="N6_N4_Mtase"/>
    <property type="match status" value="1"/>
</dbReference>
<dbReference type="Proteomes" id="UP001597187">
    <property type="component" value="Unassembled WGS sequence"/>
</dbReference>
<evidence type="ECO:0000256" key="7">
    <source>
        <dbReference type="ARBA" id="ARBA00049120"/>
    </source>
</evidence>
<evidence type="ECO:0000256" key="5">
    <source>
        <dbReference type="ARBA" id="ARBA00022747"/>
    </source>
</evidence>
<dbReference type="Gene3D" id="3.40.50.150">
    <property type="entry name" value="Vaccinia Virus protein VP39"/>
    <property type="match status" value="1"/>
</dbReference>
<dbReference type="RefSeq" id="WP_250873490.1">
    <property type="nucleotide sequence ID" value="NZ_JALXFV010000004.1"/>
</dbReference>
<dbReference type="InterPro" id="IPR001091">
    <property type="entry name" value="RM_Methyltransferase"/>
</dbReference>
<keyword evidence="5 8" id="KW-0680">Restriction system</keyword>
<protein>
    <recommendedName>
        <fullName evidence="8">Type II methyltransferase</fullName>
        <ecNumber evidence="8">2.1.1.113</ecNumber>
    </recommendedName>
    <alternativeName>
        <fullName evidence="8">N-4 cytosine-specific methyltransferase</fullName>
    </alternativeName>
</protein>
<dbReference type="GO" id="GO:0009307">
    <property type="term" value="P:DNA restriction-modification system"/>
    <property type="evidence" value="ECO:0007669"/>
    <property type="project" value="UniProtKB-KW"/>
</dbReference>
<dbReference type="PROSITE" id="PS00093">
    <property type="entry name" value="N4_MTASE"/>
    <property type="match status" value="1"/>
</dbReference>
<dbReference type="InterPro" id="IPR002941">
    <property type="entry name" value="DNA_methylase_N4/N6"/>
</dbReference>
<keyword evidence="4 8" id="KW-0949">S-adenosyl-L-methionine</keyword>
<evidence type="ECO:0000256" key="4">
    <source>
        <dbReference type="ARBA" id="ARBA00022691"/>
    </source>
</evidence>
<accession>A0ABD6AW51</accession>
<keyword evidence="3" id="KW-0808">Transferase</keyword>
<comment type="similarity">
    <text evidence="1">Belongs to the N(4)/N(6)-methyltransferase family. N(4) subfamily.</text>
</comment>
<evidence type="ECO:0000256" key="3">
    <source>
        <dbReference type="ARBA" id="ARBA00022679"/>
    </source>
</evidence>
<dbReference type="InterPro" id="IPR017985">
    <property type="entry name" value="MeTrfase_CN4_CS"/>
</dbReference>
<comment type="catalytic activity">
    <reaction evidence="7 8">
        <text>a 2'-deoxycytidine in DNA + S-adenosyl-L-methionine = an N(4)-methyl-2'-deoxycytidine in DNA + S-adenosyl-L-homocysteine + H(+)</text>
        <dbReference type="Rhea" id="RHEA:16857"/>
        <dbReference type="Rhea" id="RHEA-COMP:11369"/>
        <dbReference type="Rhea" id="RHEA-COMP:13674"/>
        <dbReference type="ChEBI" id="CHEBI:15378"/>
        <dbReference type="ChEBI" id="CHEBI:57856"/>
        <dbReference type="ChEBI" id="CHEBI:59789"/>
        <dbReference type="ChEBI" id="CHEBI:85452"/>
        <dbReference type="ChEBI" id="CHEBI:137933"/>
        <dbReference type="EC" id="2.1.1.113"/>
    </reaction>
</comment>
<dbReference type="PRINTS" id="PR00508">
    <property type="entry name" value="S21N4MTFRASE"/>
</dbReference>
<dbReference type="InterPro" id="IPR029063">
    <property type="entry name" value="SAM-dependent_MTases_sf"/>
</dbReference>
<dbReference type="SUPFAM" id="SSF53335">
    <property type="entry name" value="S-adenosyl-L-methionine-dependent methyltransferases"/>
    <property type="match status" value="1"/>
</dbReference>
<dbReference type="EMBL" id="JBHUDC010000004">
    <property type="protein sequence ID" value="MFD1513513.1"/>
    <property type="molecule type" value="Genomic_DNA"/>
</dbReference>
<name>A0ABD6AW51_9EURY</name>
<keyword evidence="2 8" id="KW-0489">Methyltransferase</keyword>
<reference evidence="11 12" key="1">
    <citation type="journal article" date="2019" name="Int. J. Syst. Evol. Microbiol.">
        <title>The Global Catalogue of Microorganisms (GCM) 10K type strain sequencing project: providing services to taxonomists for standard genome sequencing and annotation.</title>
        <authorList>
            <consortium name="The Broad Institute Genomics Platform"/>
            <consortium name="The Broad Institute Genome Sequencing Center for Infectious Disease"/>
            <person name="Wu L."/>
            <person name="Ma J."/>
        </authorList>
    </citation>
    <scope>NUCLEOTIDE SEQUENCE [LARGE SCALE GENOMIC DNA]</scope>
    <source>
        <strain evidence="11 12">CGMCC 1.12563</strain>
    </source>
</reference>
<keyword evidence="6" id="KW-0238">DNA-binding</keyword>
<evidence type="ECO:0000313" key="12">
    <source>
        <dbReference type="Proteomes" id="UP001597187"/>
    </source>
</evidence>
<comment type="caution">
    <text evidence="11">The sequence shown here is derived from an EMBL/GenBank/DDBJ whole genome shotgun (WGS) entry which is preliminary data.</text>
</comment>
<evidence type="ECO:0000256" key="1">
    <source>
        <dbReference type="ARBA" id="ARBA00010203"/>
    </source>
</evidence>
<organism evidence="11 12">
    <name type="scientific">Halomarina rubra</name>
    <dbReference type="NCBI Taxonomy" id="2071873"/>
    <lineage>
        <taxon>Archaea</taxon>
        <taxon>Methanobacteriati</taxon>
        <taxon>Methanobacteriota</taxon>
        <taxon>Stenosarchaea group</taxon>
        <taxon>Halobacteria</taxon>
        <taxon>Halobacteriales</taxon>
        <taxon>Natronomonadaceae</taxon>
        <taxon>Halomarina</taxon>
    </lineage>
</organism>
<evidence type="ECO:0000256" key="8">
    <source>
        <dbReference type="RuleBase" id="RU362026"/>
    </source>
</evidence>
<dbReference type="GO" id="GO:0032259">
    <property type="term" value="P:methylation"/>
    <property type="evidence" value="ECO:0007669"/>
    <property type="project" value="UniProtKB-KW"/>
</dbReference>